<dbReference type="SUPFAM" id="SSF52047">
    <property type="entry name" value="RNI-like"/>
    <property type="match status" value="1"/>
</dbReference>
<gene>
    <name evidence="1" type="ORF">F8M41_000764</name>
</gene>
<evidence type="ECO:0000313" key="1">
    <source>
        <dbReference type="EMBL" id="KAF0547193.1"/>
    </source>
</evidence>
<sequence>MGPICEEPLLLETLKSYCPNITYFNISDVGLSTQFLELIGNLQKLQFLTLWYLYEIENEPEIQVIQFAKLLPFTLQYLDLRYSCLSSYIEILLNNC</sequence>
<dbReference type="Gene3D" id="3.80.10.10">
    <property type="entry name" value="Ribonuclease Inhibitor"/>
    <property type="match status" value="1"/>
</dbReference>
<accession>A0A8H4AZE7</accession>
<name>A0A8H4AZE7_GIGMA</name>
<dbReference type="AlphaFoldDB" id="A0A8H4AZE7"/>
<dbReference type="Proteomes" id="UP000439903">
    <property type="component" value="Unassembled WGS sequence"/>
</dbReference>
<evidence type="ECO:0000313" key="2">
    <source>
        <dbReference type="Proteomes" id="UP000439903"/>
    </source>
</evidence>
<dbReference type="OrthoDB" id="2319264at2759"/>
<protein>
    <submittedName>
        <fullName evidence="1">Uncharacterized protein</fullName>
    </submittedName>
</protein>
<proteinExistence type="predicted"/>
<dbReference type="EMBL" id="WTPW01000107">
    <property type="protein sequence ID" value="KAF0547193.1"/>
    <property type="molecule type" value="Genomic_DNA"/>
</dbReference>
<keyword evidence="2" id="KW-1185">Reference proteome</keyword>
<comment type="caution">
    <text evidence="1">The sequence shown here is derived from an EMBL/GenBank/DDBJ whole genome shotgun (WGS) entry which is preliminary data.</text>
</comment>
<dbReference type="InterPro" id="IPR032675">
    <property type="entry name" value="LRR_dom_sf"/>
</dbReference>
<organism evidence="1 2">
    <name type="scientific">Gigaspora margarita</name>
    <dbReference type="NCBI Taxonomy" id="4874"/>
    <lineage>
        <taxon>Eukaryota</taxon>
        <taxon>Fungi</taxon>
        <taxon>Fungi incertae sedis</taxon>
        <taxon>Mucoromycota</taxon>
        <taxon>Glomeromycotina</taxon>
        <taxon>Glomeromycetes</taxon>
        <taxon>Diversisporales</taxon>
        <taxon>Gigasporaceae</taxon>
        <taxon>Gigaspora</taxon>
    </lineage>
</organism>
<reference evidence="1 2" key="1">
    <citation type="journal article" date="2019" name="Environ. Microbiol.">
        <title>At the nexus of three kingdoms: the genome of the mycorrhizal fungus Gigaspora margarita provides insights into plant, endobacterial and fungal interactions.</title>
        <authorList>
            <person name="Venice F."/>
            <person name="Ghignone S."/>
            <person name="Salvioli di Fossalunga A."/>
            <person name="Amselem J."/>
            <person name="Novero M."/>
            <person name="Xianan X."/>
            <person name="Sedzielewska Toro K."/>
            <person name="Morin E."/>
            <person name="Lipzen A."/>
            <person name="Grigoriev I.V."/>
            <person name="Henrissat B."/>
            <person name="Martin F.M."/>
            <person name="Bonfante P."/>
        </authorList>
    </citation>
    <scope>NUCLEOTIDE SEQUENCE [LARGE SCALE GENOMIC DNA]</scope>
    <source>
        <strain evidence="1 2">BEG34</strain>
    </source>
</reference>